<dbReference type="InterPro" id="IPR007197">
    <property type="entry name" value="rSAM"/>
</dbReference>
<evidence type="ECO:0000313" key="9">
    <source>
        <dbReference type="Proteomes" id="UP001239167"/>
    </source>
</evidence>
<dbReference type="InterPro" id="IPR013785">
    <property type="entry name" value="Aldolase_TIM"/>
</dbReference>
<dbReference type="PROSITE" id="PS51918">
    <property type="entry name" value="RADICAL_SAM"/>
    <property type="match status" value="1"/>
</dbReference>
<keyword evidence="2" id="KW-0004">4Fe-4S</keyword>
<protein>
    <submittedName>
        <fullName evidence="8">Pyruvate-formate lyase-activating enzyme</fullName>
    </submittedName>
</protein>
<sequence length="412" mass="45289">MSKTKITLLYADEEGEIFDAPGVSAAGRSGNQNIPLRREDLIPLPESADLMYLPDRMPVGEKDGELLPVSGQAVAALLPAGYTRIYMPAFQKTEAAQTLPLYGYTAVALYKDEMYAAAIYTDENSKWDPARYNTDNLPELINKVKRDVPGNRLVEHLANCSLQWHCCTAQNLFYGRWEAGIPVSPVCNAACLGCISLQAAECCPSPQSRIDFSPSPDEIAQIGSYHLSRAADAIVSFGQGCEGEPSLAADNIVPALKMIRARTDKGQININTNAGFTDGIARLADAGLNSMRVSIISAVSENYKAYYRCNYELEDVIDSIRYAKKKNVYVSLNMLYFPGFNDSKTEAAAWRKFLRSVSVDMIQVRNLNIDPDVFAQIMPEFSPALGTKMFFGGLKGEFSAVSIGSFSHYQNK</sequence>
<comment type="caution">
    <text evidence="8">The sequence shown here is derived from an EMBL/GenBank/DDBJ whole genome shotgun (WGS) entry which is preliminary data.</text>
</comment>
<dbReference type="GO" id="GO:0016829">
    <property type="term" value="F:lyase activity"/>
    <property type="evidence" value="ECO:0007669"/>
    <property type="project" value="UniProtKB-KW"/>
</dbReference>
<evidence type="ECO:0000256" key="1">
    <source>
        <dbReference type="ARBA" id="ARBA00001966"/>
    </source>
</evidence>
<accession>A0ABT9Y913</accession>
<dbReference type="Pfam" id="PF04055">
    <property type="entry name" value="Radical_SAM"/>
    <property type="match status" value="1"/>
</dbReference>
<dbReference type="SUPFAM" id="SSF102114">
    <property type="entry name" value="Radical SAM enzymes"/>
    <property type="match status" value="1"/>
</dbReference>
<keyword evidence="8" id="KW-0456">Lyase</keyword>
<keyword evidence="5" id="KW-0408">Iron</keyword>
<proteinExistence type="predicted"/>
<dbReference type="InterPro" id="IPR034457">
    <property type="entry name" value="Organic_radical-activating"/>
</dbReference>
<keyword evidence="4" id="KW-0479">Metal-binding</keyword>
<evidence type="ECO:0000256" key="5">
    <source>
        <dbReference type="ARBA" id="ARBA00023004"/>
    </source>
</evidence>
<comment type="cofactor">
    <cofactor evidence="1">
        <name>[4Fe-4S] cluster</name>
        <dbReference type="ChEBI" id="CHEBI:49883"/>
    </cofactor>
</comment>
<reference evidence="8 9" key="1">
    <citation type="submission" date="2023-07" db="EMBL/GenBank/DDBJ databases">
        <title>Genomic Encyclopedia of Type Strains, Phase IV (KMG-IV): sequencing the most valuable type-strain genomes for metagenomic binning, comparative biology and taxonomic classification.</title>
        <authorList>
            <person name="Goeker M."/>
        </authorList>
    </citation>
    <scope>NUCLEOTIDE SEQUENCE [LARGE SCALE GENOMIC DNA]</scope>
    <source>
        <strain evidence="8 9">DSM 16980</strain>
    </source>
</reference>
<dbReference type="EMBL" id="JAUSUE010000015">
    <property type="protein sequence ID" value="MDQ0204335.1"/>
    <property type="molecule type" value="Genomic_DNA"/>
</dbReference>
<dbReference type="PANTHER" id="PTHR30352:SF5">
    <property type="entry name" value="PYRUVATE FORMATE-LYASE 1-ACTIVATING ENZYME"/>
    <property type="match status" value="1"/>
</dbReference>
<name>A0ABT9Y913_9FIRM</name>
<keyword evidence="8" id="KW-0670">Pyruvate</keyword>
<evidence type="ECO:0000256" key="3">
    <source>
        <dbReference type="ARBA" id="ARBA00022691"/>
    </source>
</evidence>
<evidence type="ECO:0000256" key="4">
    <source>
        <dbReference type="ARBA" id="ARBA00022723"/>
    </source>
</evidence>
<evidence type="ECO:0000313" key="8">
    <source>
        <dbReference type="EMBL" id="MDQ0204335.1"/>
    </source>
</evidence>
<organism evidence="8 9">
    <name type="scientific">Pectinatus haikarae</name>
    <dbReference type="NCBI Taxonomy" id="349096"/>
    <lineage>
        <taxon>Bacteria</taxon>
        <taxon>Bacillati</taxon>
        <taxon>Bacillota</taxon>
        <taxon>Negativicutes</taxon>
        <taxon>Selenomonadales</taxon>
        <taxon>Selenomonadaceae</taxon>
        <taxon>Pectinatus</taxon>
    </lineage>
</organism>
<dbReference type="RefSeq" id="WP_307224612.1">
    <property type="nucleotide sequence ID" value="NZ_CP116940.1"/>
</dbReference>
<keyword evidence="6" id="KW-0411">Iron-sulfur</keyword>
<dbReference type="InterPro" id="IPR058240">
    <property type="entry name" value="rSAM_sf"/>
</dbReference>
<feature type="domain" description="Radical SAM core" evidence="7">
    <location>
        <begin position="173"/>
        <end position="404"/>
    </location>
</feature>
<gene>
    <name evidence="8" type="ORF">J2S01_002063</name>
</gene>
<dbReference type="Proteomes" id="UP001239167">
    <property type="component" value="Unassembled WGS sequence"/>
</dbReference>
<evidence type="ECO:0000256" key="6">
    <source>
        <dbReference type="ARBA" id="ARBA00023014"/>
    </source>
</evidence>
<dbReference type="PANTHER" id="PTHR30352">
    <property type="entry name" value="PYRUVATE FORMATE-LYASE-ACTIVATING ENZYME"/>
    <property type="match status" value="1"/>
</dbReference>
<keyword evidence="9" id="KW-1185">Reference proteome</keyword>
<dbReference type="SFLD" id="SFLDS00029">
    <property type="entry name" value="Radical_SAM"/>
    <property type="match status" value="1"/>
</dbReference>
<evidence type="ECO:0000259" key="7">
    <source>
        <dbReference type="PROSITE" id="PS51918"/>
    </source>
</evidence>
<evidence type="ECO:0000256" key="2">
    <source>
        <dbReference type="ARBA" id="ARBA00022485"/>
    </source>
</evidence>
<dbReference type="CDD" id="cd01335">
    <property type="entry name" value="Radical_SAM"/>
    <property type="match status" value="1"/>
</dbReference>
<keyword evidence="3" id="KW-0949">S-adenosyl-L-methionine</keyword>
<dbReference type="SFLD" id="SFLDG01109">
    <property type="entry name" value="Uncharacterised_Radical_SAM_Su"/>
    <property type="match status" value="1"/>
</dbReference>
<dbReference type="Gene3D" id="3.20.20.70">
    <property type="entry name" value="Aldolase class I"/>
    <property type="match status" value="1"/>
</dbReference>